<dbReference type="Proteomes" id="UP000663832">
    <property type="component" value="Unassembled WGS sequence"/>
</dbReference>
<dbReference type="PANTHER" id="PTHR46251:SF3">
    <property type="entry name" value="RUN DOMAIN-CONTAINING PROTEIN"/>
    <property type="match status" value="1"/>
</dbReference>
<comment type="caution">
    <text evidence="7">The sequence shown here is derived from an EMBL/GenBank/DDBJ whole genome shotgun (WGS) entry which is preliminary data.</text>
</comment>
<feature type="coiled-coil region" evidence="3">
    <location>
        <begin position="259"/>
        <end position="304"/>
    </location>
</feature>
<sequence>MATTIQNESKNTEREKANLLNLIKLTLNTLIDQSSSPSAIPILDDRNTDITNFILVLERILSFRMRASWLTDRTYFWDFIRPACIGSCRKPIIERVEEISNSRNSKDKGRAWLKLALMEKKLSELLKLVISDCHLVRKFYHDDSIMTSSQAFIICDQLAALNAIDFSFCFKQDNLILAPLLLNDSEIDVIDLTPFLCYKSKQIKQALKDQNSNEENKQPSPNLASMNEQNLLNSSQGEVLSIEKYKLEVEQRKYFEELLRHRDRELQQLKIRYDTLKSEREREIVQMENIILELQLELRTARDDIEFRRRKSLQPGSNSPPKNSSHLNNQKINSPPTPTNDQTKIRTPESVENTDSKQSNDLIYSSSSRSSHSTTTTNTDDDQYDLARQLPSNTNHKVTEMKSISSPEMISSATSLSISSTDEEEQRMQTVTTTTPEDSSQTQSNEIPVE</sequence>
<dbReference type="EMBL" id="CAJNOM010000014">
    <property type="protein sequence ID" value="CAF0793908.1"/>
    <property type="molecule type" value="Genomic_DNA"/>
</dbReference>
<evidence type="ECO:0000259" key="5">
    <source>
        <dbReference type="PROSITE" id="PS50826"/>
    </source>
</evidence>
<evidence type="ECO:0000256" key="3">
    <source>
        <dbReference type="SAM" id="Coils"/>
    </source>
</evidence>
<dbReference type="EMBL" id="CAJNOI010000002">
    <property type="protein sequence ID" value="CAF0728168.1"/>
    <property type="molecule type" value="Genomic_DNA"/>
</dbReference>
<feature type="region of interest" description="Disordered" evidence="4">
    <location>
        <begin position="310"/>
        <end position="450"/>
    </location>
</feature>
<dbReference type="InterPro" id="IPR004012">
    <property type="entry name" value="Run_dom"/>
</dbReference>
<feature type="domain" description="RUN" evidence="5">
    <location>
        <begin position="44"/>
        <end position="173"/>
    </location>
</feature>
<dbReference type="SUPFAM" id="SSF140741">
    <property type="entry name" value="RUN domain-like"/>
    <property type="match status" value="1"/>
</dbReference>
<dbReference type="AlphaFoldDB" id="A0A813S9B4"/>
<feature type="compositionally biased region" description="Polar residues" evidence="4">
    <location>
        <begin position="350"/>
        <end position="364"/>
    </location>
</feature>
<reference evidence="7" key="1">
    <citation type="submission" date="2021-02" db="EMBL/GenBank/DDBJ databases">
        <authorList>
            <person name="Nowell W R."/>
        </authorList>
    </citation>
    <scope>NUCLEOTIDE SEQUENCE</scope>
</reference>
<keyword evidence="8" id="KW-1185">Reference proteome</keyword>
<evidence type="ECO:0000313" key="6">
    <source>
        <dbReference type="EMBL" id="CAF0728168.1"/>
    </source>
</evidence>
<dbReference type="SMART" id="SM00593">
    <property type="entry name" value="RUN"/>
    <property type="match status" value="1"/>
</dbReference>
<evidence type="ECO:0000313" key="7">
    <source>
        <dbReference type="EMBL" id="CAF0793908.1"/>
    </source>
</evidence>
<evidence type="ECO:0000256" key="1">
    <source>
        <dbReference type="ARBA" id="ARBA00023054"/>
    </source>
</evidence>
<feature type="compositionally biased region" description="Polar residues" evidence="4">
    <location>
        <begin position="428"/>
        <end position="450"/>
    </location>
</feature>
<proteinExistence type="inferred from homology"/>
<name>A0A813S9B4_9BILA</name>
<dbReference type="PANTHER" id="PTHR46251">
    <property type="entry name" value="RUN DOMAIN-CONTAINING 3 PROTEIN RUNDC3"/>
    <property type="match status" value="1"/>
</dbReference>
<dbReference type="Gene3D" id="1.20.58.900">
    <property type="match status" value="1"/>
</dbReference>
<protein>
    <recommendedName>
        <fullName evidence="5">RUN domain-containing protein</fullName>
    </recommendedName>
</protein>
<dbReference type="InterPro" id="IPR037213">
    <property type="entry name" value="Run_dom_sf"/>
</dbReference>
<evidence type="ECO:0000256" key="2">
    <source>
        <dbReference type="ARBA" id="ARBA00034727"/>
    </source>
</evidence>
<feature type="compositionally biased region" description="Low complexity" evidence="4">
    <location>
        <begin position="410"/>
        <end position="420"/>
    </location>
</feature>
<feature type="compositionally biased region" description="Polar residues" evidence="4">
    <location>
        <begin position="314"/>
        <end position="342"/>
    </location>
</feature>
<evidence type="ECO:0000313" key="8">
    <source>
        <dbReference type="Proteomes" id="UP000663832"/>
    </source>
</evidence>
<organism evidence="7 8">
    <name type="scientific">Adineta steineri</name>
    <dbReference type="NCBI Taxonomy" id="433720"/>
    <lineage>
        <taxon>Eukaryota</taxon>
        <taxon>Metazoa</taxon>
        <taxon>Spiralia</taxon>
        <taxon>Gnathifera</taxon>
        <taxon>Rotifera</taxon>
        <taxon>Eurotatoria</taxon>
        <taxon>Bdelloidea</taxon>
        <taxon>Adinetida</taxon>
        <taxon>Adinetidae</taxon>
        <taxon>Adineta</taxon>
    </lineage>
</organism>
<evidence type="ECO:0000256" key="4">
    <source>
        <dbReference type="SAM" id="MobiDB-lite"/>
    </source>
</evidence>
<dbReference type="Pfam" id="PF02759">
    <property type="entry name" value="RUN"/>
    <property type="match status" value="1"/>
</dbReference>
<accession>A0A813S9B4</accession>
<keyword evidence="1 3" id="KW-0175">Coiled coil</keyword>
<dbReference type="PROSITE" id="PS50826">
    <property type="entry name" value="RUN"/>
    <property type="match status" value="1"/>
</dbReference>
<feature type="compositionally biased region" description="Polar residues" evidence="4">
    <location>
        <begin position="390"/>
        <end position="409"/>
    </location>
</feature>
<dbReference type="OrthoDB" id="10029904at2759"/>
<dbReference type="InterPro" id="IPR047340">
    <property type="entry name" value="RUNDC3A_B"/>
</dbReference>
<comment type="similarity">
    <text evidence="2">Belongs to the RUNDC3 family.</text>
</comment>
<gene>
    <name evidence="6" type="ORF">BJG266_LOCUS958</name>
    <name evidence="7" type="ORF">QVE165_LOCUS3849</name>
</gene>
<dbReference type="Proteomes" id="UP000663877">
    <property type="component" value="Unassembled WGS sequence"/>
</dbReference>
<feature type="compositionally biased region" description="Low complexity" evidence="4">
    <location>
        <begin position="365"/>
        <end position="378"/>
    </location>
</feature>